<reference evidence="1 2" key="1">
    <citation type="submission" date="2024-02" db="EMBL/GenBank/DDBJ databases">
        <title>Adaptive strategies in a cosmopolitan and abundant soil bacterium.</title>
        <authorList>
            <person name="Carini P."/>
        </authorList>
    </citation>
    <scope>NUCLEOTIDE SEQUENCE [LARGE SCALE GENOMIC DNA]</scope>
    <source>
        <strain evidence="1 2">AZCC 1608</strain>
    </source>
</reference>
<dbReference type="RefSeq" id="WP_334477610.1">
    <property type="nucleotide sequence ID" value="NZ_JAZHRV010000001.1"/>
</dbReference>
<dbReference type="Proteomes" id="UP001364224">
    <property type="component" value="Unassembled WGS sequence"/>
</dbReference>
<dbReference type="EMBL" id="JAZHRV010000001">
    <property type="protein sequence ID" value="MEH2553185.1"/>
    <property type="molecule type" value="Genomic_DNA"/>
</dbReference>
<accession>A0ABU8B3S0</accession>
<gene>
    <name evidence="1" type="ORF">V1286_000714</name>
</gene>
<proteinExistence type="predicted"/>
<organism evidence="1 2">
    <name type="scientific">Bradyrhizobium algeriense</name>
    <dbReference type="NCBI Taxonomy" id="634784"/>
    <lineage>
        <taxon>Bacteria</taxon>
        <taxon>Pseudomonadati</taxon>
        <taxon>Pseudomonadota</taxon>
        <taxon>Alphaproteobacteria</taxon>
        <taxon>Hyphomicrobiales</taxon>
        <taxon>Nitrobacteraceae</taxon>
        <taxon>Bradyrhizobium</taxon>
    </lineage>
</organism>
<keyword evidence="2" id="KW-1185">Reference proteome</keyword>
<evidence type="ECO:0000313" key="2">
    <source>
        <dbReference type="Proteomes" id="UP001364224"/>
    </source>
</evidence>
<sequence>MPDLRSALSIFVKSSNMQNDSFERRHPEIELAKQNEIALKLERQQDARS</sequence>
<name>A0ABU8B3S0_9BRAD</name>
<evidence type="ECO:0000313" key="1">
    <source>
        <dbReference type="EMBL" id="MEH2553185.1"/>
    </source>
</evidence>
<protein>
    <submittedName>
        <fullName evidence="1">Uncharacterized protein</fullName>
    </submittedName>
</protein>
<comment type="caution">
    <text evidence="1">The sequence shown here is derived from an EMBL/GenBank/DDBJ whole genome shotgun (WGS) entry which is preliminary data.</text>
</comment>